<dbReference type="Pfam" id="PF07969">
    <property type="entry name" value="Amidohydro_3"/>
    <property type="match status" value="2"/>
</dbReference>
<dbReference type="InterPro" id="IPR032466">
    <property type="entry name" value="Metal_Hydrolase"/>
</dbReference>
<evidence type="ECO:0000313" key="3">
    <source>
        <dbReference type="Proteomes" id="UP000467124"/>
    </source>
</evidence>
<dbReference type="Gene3D" id="2.30.40.10">
    <property type="entry name" value="Urease, subunit C, domain 1"/>
    <property type="match status" value="1"/>
</dbReference>
<comment type="caution">
    <text evidence="2">The sequence shown here is derived from an EMBL/GenBank/DDBJ whole genome shotgun (WGS) entry which is preliminary data.</text>
</comment>
<dbReference type="Gene3D" id="3.20.20.140">
    <property type="entry name" value="Metal-dependent hydrolases"/>
    <property type="match status" value="1"/>
</dbReference>
<dbReference type="GO" id="GO:0016814">
    <property type="term" value="F:hydrolase activity, acting on carbon-nitrogen (but not peptide) bonds, in cyclic amidines"/>
    <property type="evidence" value="ECO:0007669"/>
    <property type="project" value="TreeGrafter"/>
</dbReference>
<protein>
    <submittedName>
        <fullName evidence="2">Amidohydrolase family protein</fullName>
    </submittedName>
</protein>
<dbReference type="SUPFAM" id="SSF51338">
    <property type="entry name" value="Composite domain of metallo-dependent hydrolases"/>
    <property type="match status" value="1"/>
</dbReference>
<accession>A0A7K2IM31</accession>
<feature type="domain" description="Amidohydrolase 3" evidence="1">
    <location>
        <begin position="45"/>
        <end position="93"/>
    </location>
</feature>
<name>A0A7K2IM31_9ACTN</name>
<dbReference type="CDD" id="cd01293">
    <property type="entry name" value="Bact_CD"/>
    <property type="match status" value="1"/>
</dbReference>
<dbReference type="SUPFAM" id="SSF51556">
    <property type="entry name" value="Metallo-dependent hydrolases"/>
    <property type="match status" value="1"/>
</dbReference>
<dbReference type="Proteomes" id="UP000467124">
    <property type="component" value="Unassembled WGS sequence"/>
</dbReference>
<sequence>MPRVINAVLPRRAEPATIVVEDGRITAIEETSAGGGPTEAHEGLEVIDAAGRVVLPGLINAHAHIDKTLYGGPWVSAPRVETVAERVAHERRHRDSHGLPAHEYISSLVETMIAAGTTHLRTHTDVDPGVGLRGIAAVAEVARHYEGVIDIQQVAFPQGGLITNPGTLDLLREAVDAGASVIGGLDPAGFDDAPNAHLEAVFDLAASTGTAIDIHLHDGGSLGAWEMGLIARMTEEYGLAGRVAISHAFGIAHPPTQERLLERFAEAGVALVNAAVYDSPVPPLRACAEQGVLLAGGTDGINDLWGPFGDGDMLRRAMLIAYRNSGRSDEELLLALDTVTSNAARVLGVEDHGLHVGGPADLVMVEARTVAQAVAQVPPRRLVMRAGTVVARDGALVAG</sequence>
<evidence type="ECO:0000313" key="2">
    <source>
        <dbReference type="EMBL" id="MYR30835.1"/>
    </source>
</evidence>
<dbReference type="RefSeq" id="WP_161110019.1">
    <property type="nucleotide sequence ID" value="NZ_WWHY01000001.1"/>
</dbReference>
<dbReference type="AlphaFoldDB" id="A0A7K2IM31"/>
<dbReference type="InterPro" id="IPR052349">
    <property type="entry name" value="Metallo-hydrolase_Enzymes"/>
</dbReference>
<gene>
    <name evidence="2" type="ORF">GTW20_00780</name>
</gene>
<reference evidence="2 3" key="1">
    <citation type="journal article" date="2019" name="Nat. Commun.">
        <title>The antimicrobial potential of Streptomyces from insect microbiomes.</title>
        <authorList>
            <person name="Chevrette M.G."/>
            <person name="Carlson C.M."/>
            <person name="Ortega H.E."/>
            <person name="Thomas C."/>
            <person name="Ananiev G.E."/>
            <person name="Barns K.J."/>
            <person name="Book A.J."/>
            <person name="Cagnazzo J."/>
            <person name="Carlos C."/>
            <person name="Flanigan W."/>
            <person name="Grubbs K.J."/>
            <person name="Horn H.A."/>
            <person name="Hoffmann F.M."/>
            <person name="Klassen J.L."/>
            <person name="Knack J.J."/>
            <person name="Lewin G.R."/>
            <person name="McDonald B.R."/>
            <person name="Muller L."/>
            <person name="Melo W.G.P."/>
            <person name="Pinto-Tomas A.A."/>
            <person name="Schmitz A."/>
            <person name="Wendt-Pienkowski E."/>
            <person name="Wildman S."/>
            <person name="Zhao M."/>
            <person name="Zhang F."/>
            <person name="Bugni T.S."/>
            <person name="Andes D.R."/>
            <person name="Pupo M.T."/>
            <person name="Currie C.R."/>
        </authorList>
    </citation>
    <scope>NUCLEOTIDE SEQUENCE [LARGE SCALE GENOMIC DNA]</scope>
    <source>
        <strain evidence="2 3">SID5840</strain>
    </source>
</reference>
<proteinExistence type="predicted"/>
<keyword evidence="2" id="KW-0378">Hydrolase</keyword>
<dbReference type="InterPro" id="IPR013108">
    <property type="entry name" value="Amidohydro_3"/>
</dbReference>
<organism evidence="2 3">
    <name type="scientific">Nocardiopsis alba</name>
    <dbReference type="NCBI Taxonomy" id="53437"/>
    <lineage>
        <taxon>Bacteria</taxon>
        <taxon>Bacillati</taxon>
        <taxon>Actinomycetota</taxon>
        <taxon>Actinomycetes</taxon>
        <taxon>Streptosporangiales</taxon>
        <taxon>Nocardiopsidaceae</taxon>
        <taxon>Nocardiopsis</taxon>
    </lineage>
</organism>
<dbReference type="InterPro" id="IPR011059">
    <property type="entry name" value="Metal-dep_hydrolase_composite"/>
</dbReference>
<dbReference type="PANTHER" id="PTHR32027">
    <property type="entry name" value="CYTOSINE DEAMINASE"/>
    <property type="match status" value="1"/>
</dbReference>
<feature type="domain" description="Amidohydrolase 3" evidence="1">
    <location>
        <begin position="112"/>
        <end position="390"/>
    </location>
</feature>
<dbReference type="EMBL" id="WWHY01000001">
    <property type="protein sequence ID" value="MYR30835.1"/>
    <property type="molecule type" value="Genomic_DNA"/>
</dbReference>
<evidence type="ECO:0000259" key="1">
    <source>
        <dbReference type="Pfam" id="PF07969"/>
    </source>
</evidence>
<dbReference type="PANTHER" id="PTHR32027:SF9">
    <property type="entry name" value="BLL3847 PROTEIN"/>
    <property type="match status" value="1"/>
</dbReference>
<dbReference type="NCBIfam" id="NF004636">
    <property type="entry name" value="PRK05985.1"/>
    <property type="match status" value="1"/>
</dbReference>